<gene>
    <name evidence="2" type="ORF">EDB95_5399</name>
</gene>
<keyword evidence="1" id="KW-1133">Transmembrane helix</keyword>
<dbReference type="SUPFAM" id="SSF48371">
    <property type="entry name" value="ARM repeat"/>
    <property type="match status" value="1"/>
</dbReference>
<evidence type="ECO:0000313" key="2">
    <source>
        <dbReference type="EMBL" id="TDW97549.1"/>
    </source>
</evidence>
<name>A0A4R8DIH3_9BACT</name>
<protein>
    <submittedName>
        <fullName evidence="2">HEAT repeat protein</fullName>
    </submittedName>
</protein>
<dbReference type="RefSeq" id="WP_133999979.1">
    <property type="nucleotide sequence ID" value="NZ_SODV01000002.1"/>
</dbReference>
<proteinExistence type="predicted"/>
<dbReference type="EMBL" id="SODV01000002">
    <property type="protein sequence ID" value="TDW97549.1"/>
    <property type="molecule type" value="Genomic_DNA"/>
</dbReference>
<evidence type="ECO:0000313" key="3">
    <source>
        <dbReference type="Proteomes" id="UP000294498"/>
    </source>
</evidence>
<keyword evidence="1" id="KW-0472">Membrane</keyword>
<comment type="caution">
    <text evidence="2">The sequence shown here is derived from an EMBL/GenBank/DDBJ whole genome shotgun (WGS) entry which is preliminary data.</text>
</comment>
<dbReference type="OrthoDB" id="1454284at2"/>
<evidence type="ECO:0000256" key="1">
    <source>
        <dbReference type="SAM" id="Phobius"/>
    </source>
</evidence>
<keyword evidence="3" id="KW-1185">Reference proteome</keyword>
<accession>A0A4R8DIH3</accession>
<dbReference type="InterPro" id="IPR016024">
    <property type="entry name" value="ARM-type_fold"/>
</dbReference>
<reference evidence="2 3" key="1">
    <citation type="submission" date="2019-03" db="EMBL/GenBank/DDBJ databases">
        <title>Genomic Encyclopedia of Type Strains, Phase IV (KMG-IV): sequencing the most valuable type-strain genomes for metagenomic binning, comparative biology and taxonomic classification.</title>
        <authorList>
            <person name="Goeker M."/>
        </authorList>
    </citation>
    <scope>NUCLEOTIDE SEQUENCE [LARGE SCALE GENOMIC DNA]</scope>
    <source>
        <strain evidence="2 3">DSM 100059</strain>
    </source>
</reference>
<organism evidence="2 3">
    <name type="scientific">Dinghuibacter silviterrae</name>
    <dbReference type="NCBI Taxonomy" id="1539049"/>
    <lineage>
        <taxon>Bacteria</taxon>
        <taxon>Pseudomonadati</taxon>
        <taxon>Bacteroidota</taxon>
        <taxon>Chitinophagia</taxon>
        <taxon>Chitinophagales</taxon>
        <taxon>Chitinophagaceae</taxon>
        <taxon>Dinghuibacter</taxon>
    </lineage>
</organism>
<dbReference type="Gene3D" id="1.25.10.10">
    <property type="entry name" value="Leucine-rich Repeat Variant"/>
    <property type="match status" value="1"/>
</dbReference>
<dbReference type="Proteomes" id="UP000294498">
    <property type="component" value="Unassembled WGS sequence"/>
</dbReference>
<feature type="transmembrane region" description="Helical" evidence="1">
    <location>
        <begin position="27"/>
        <end position="52"/>
    </location>
</feature>
<dbReference type="AlphaFoldDB" id="A0A4R8DIH3"/>
<sequence length="389" mass="44920">MFKNFTSYLQDSSVPTAVFYYFLDLPLVIQVAVVFIFVALSATLLAYLSILIRRYRGYRDDRKEATILPIIDRLLTEHVVLNEGLSENKPITDIDIPLDEFRIPLFHNKANRQLLIERIINYKKSFSGAIADLLRQLYLDLELEKVSFKKMKSAHWNRKVQGMIELTDMDMSISDVNILPLTNSKNRELRAEARNAYIKLSKNEPFKFFDVVTEPLLMWDQIELFKTITTTEDISIPKFARWVTYSPNKSIVSFCLKLIVHYNQQDAAPAVLKLLDNKDHSLRADAINCLGKLRYEEAEDKLVAIYSNQPLNCQIEILKALGRIETGNQIQFLRQEFLHSSDFDIRKNAAKSLVKTRATPQSLIDELIETGTAENILILKHCMNPLIKF</sequence>
<keyword evidence="1" id="KW-0812">Transmembrane</keyword>
<dbReference type="InterPro" id="IPR011989">
    <property type="entry name" value="ARM-like"/>
</dbReference>